<reference evidence="2 3" key="1">
    <citation type="submission" date="2018-04" db="EMBL/GenBank/DDBJ databases">
        <title>The genome of golden apple snail Pomacea canaliculata provides insight into stress tolerance and invasive adaptation.</title>
        <authorList>
            <person name="Liu C."/>
            <person name="Liu B."/>
            <person name="Ren Y."/>
            <person name="Zhang Y."/>
            <person name="Wang H."/>
            <person name="Li S."/>
            <person name="Jiang F."/>
            <person name="Yin L."/>
            <person name="Zhang G."/>
            <person name="Qian W."/>
            <person name="Fan W."/>
        </authorList>
    </citation>
    <scope>NUCLEOTIDE SEQUENCE [LARGE SCALE GENOMIC DNA]</scope>
    <source>
        <strain evidence="2">SZHN2017</strain>
        <tissue evidence="2">Muscle</tissue>
    </source>
</reference>
<feature type="region of interest" description="Disordered" evidence="1">
    <location>
        <begin position="32"/>
        <end position="55"/>
    </location>
</feature>
<accession>A0A2T7PR41</accession>
<dbReference type="Proteomes" id="UP000245119">
    <property type="component" value="Linkage Group LG2"/>
</dbReference>
<dbReference type="AlphaFoldDB" id="A0A2T7PR41"/>
<sequence length="74" mass="7963">MREVGSGKKEDLETKTYVDDKLNAGINEKQHNGVKLRLPAGPPPPPSLVSIPIKSSPLITGTRGTVTWVKGDNK</sequence>
<keyword evidence="3" id="KW-1185">Reference proteome</keyword>
<dbReference type="EMBL" id="PZQS01000002">
    <property type="protein sequence ID" value="PVD35889.1"/>
    <property type="molecule type" value="Genomic_DNA"/>
</dbReference>
<proteinExistence type="predicted"/>
<gene>
    <name evidence="2" type="ORF">C0Q70_02858</name>
</gene>
<evidence type="ECO:0000313" key="3">
    <source>
        <dbReference type="Proteomes" id="UP000245119"/>
    </source>
</evidence>
<comment type="caution">
    <text evidence="2">The sequence shown here is derived from an EMBL/GenBank/DDBJ whole genome shotgun (WGS) entry which is preliminary data.</text>
</comment>
<evidence type="ECO:0000313" key="2">
    <source>
        <dbReference type="EMBL" id="PVD35889.1"/>
    </source>
</evidence>
<protein>
    <submittedName>
        <fullName evidence="2">Uncharacterized protein</fullName>
    </submittedName>
</protein>
<evidence type="ECO:0000256" key="1">
    <source>
        <dbReference type="SAM" id="MobiDB-lite"/>
    </source>
</evidence>
<organism evidence="2 3">
    <name type="scientific">Pomacea canaliculata</name>
    <name type="common">Golden apple snail</name>
    <dbReference type="NCBI Taxonomy" id="400727"/>
    <lineage>
        <taxon>Eukaryota</taxon>
        <taxon>Metazoa</taxon>
        <taxon>Spiralia</taxon>
        <taxon>Lophotrochozoa</taxon>
        <taxon>Mollusca</taxon>
        <taxon>Gastropoda</taxon>
        <taxon>Caenogastropoda</taxon>
        <taxon>Architaenioglossa</taxon>
        <taxon>Ampullarioidea</taxon>
        <taxon>Ampullariidae</taxon>
        <taxon>Pomacea</taxon>
    </lineage>
</organism>
<name>A0A2T7PR41_POMCA</name>